<dbReference type="GO" id="GO:0006281">
    <property type="term" value="P:DNA repair"/>
    <property type="evidence" value="ECO:0007669"/>
    <property type="project" value="UniProtKB-UniRule"/>
</dbReference>
<keyword evidence="6 13" id="KW-0227">DNA damage</keyword>
<keyword evidence="2 13" id="KW-0963">Cytoplasm</keyword>
<dbReference type="KEGG" id="sgi:SGRAN_1231"/>
<dbReference type="CDD" id="cd16962">
    <property type="entry name" value="RuvC"/>
    <property type="match status" value="1"/>
</dbReference>
<evidence type="ECO:0000313" key="16">
    <source>
        <dbReference type="Proteomes" id="UP000058599"/>
    </source>
</evidence>
<protein>
    <recommendedName>
        <fullName evidence="13 14">Crossover junction endodeoxyribonuclease RuvC</fullName>
        <ecNumber evidence="13 14">3.1.21.10</ecNumber>
    </recommendedName>
    <alternativeName>
        <fullName evidence="13">Holliday junction nuclease RuvC</fullName>
    </alternativeName>
    <alternativeName>
        <fullName evidence="13">Holliday junction resolvase RuvC</fullName>
    </alternativeName>
</protein>
<dbReference type="GO" id="GO:0006310">
    <property type="term" value="P:DNA recombination"/>
    <property type="evidence" value="ECO:0007669"/>
    <property type="project" value="UniProtKB-UniRule"/>
</dbReference>
<dbReference type="GO" id="GO:0003677">
    <property type="term" value="F:DNA binding"/>
    <property type="evidence" value="ECO:0007669"/>
    <property type="project" value="UniProtKB-KW"/>
</dbReference>
<dbReference type="GO" id="GO:0000287">
    <property type="term" value="F:magnesium ion binding"/>
    <property type="evidence" value="ECO:0007669"/>
    <property type="project" value="UniProtKB-UniRule"/>
</dbReference>
<dbReference type="InterPro" id="IPR020563">
    <property type="entry name" value="X-over_junc_endoDNase_Mg_BS"/>
</dbReference>
<evidence type="ECO:0000256" key="9">
    <source>
        <dbReference type="ARBA" id="ARBA00023125"/>
    </source>
</evidence>
<keyword evidence="11 13" id="KW-0234">DNA repair</keyword>
<organism evidence="15 16">
    <name type="scientific">Sphingopyxis granuli</name>
    <dbReference type="NCBI Taxonomy" id="267128"/>
    <lineage>
        <taxon>Bacteria</taxon>
        <taxon>Pseudomonadati</taxon>
        <taxon>Pseudomonadota</taxon>
        <taxon>Alphaproteobacteria</taxon>
        <taxon>Sphingomonadales</taxon>
        <taxon>Sphingomonadaceae</taxon>
        <taxon>Sphingopyxis</taxon>
    </lineage>
</organism>
<evidence type="ECO:0000256" key="11">
    <source>
        <dbReference type="ARBA" id="ARBA00023204"/>
    </source>
</evidence>
<dbReference type="HAMAP" id="MF_00034">
    <property type="entry name" value="RuvC"/>
    <property type="match status" value="1"/>
</dbReference>
<dbReference type="Proteomes" id="UP000058599">
    <property type="component" value="Chromosome"/>
</dbReference>
<dbReference type="PROSITE" id="PS01321">
    <property type="entry name" value="RUVC"/>
    <property type="match status" value="1"/>
</dbReference>
<keyword evidence="7 13" id="KW-0378">Hydrolase</keyword>
<comment type="cofactor">
    <cofactor evidence="13">
        <name>Mg(2+)</name>
        <dbReference type="ChEBI" id="CHEBI:18420"/>
    </cofactor>
    <text evidence="13">Binds 2 Mg(2+) ion per subunit.</text>
</comment>
<comment type="subunit">
    <text evidence="13">Homodimer which binds Holliday junction (HJ) DNA. The HJ becomes 2-fold symmetrical on binding to RuvC with unstacked arms; it has a different conformation from HJ DNA in complex with RuvA. In the full resolvosome a probable DNA-RuvA(4)-RuvB(12)-RuvC(2) complex forms which resolves the HJ.</text>
</comment>
<keyword evidence="16" id="KW-1185">Reference proteome</keyword>
<proteinExistence type="inferred from homology"/>
<comment type="function">
    <text evidence="13">The RuvA-RuvB-RuvC complex processes Holliday junction (HJ) DNA during genetic recombination and DNA repair. Endonuclease that resolves HJ intermediates. Cleaves cruciform DNA by making single-stranded nicks across the HJ at symmetrical positions within the homologous arms, yielding a 5'-phosphate and a 3'-hydroxyl group; requires a central core of homology in the junction. The consensus cleavage sequence is 5'-(A/T)TT(C/G)-3'. Cleavage occurs on the 3'-side of the TT dinucleotide at the point of strand exchange. HJ branch migration catalyzed by RuvA-RuvB allows RuvC to scan DNA until it finds its consensus sequence, where it cleaves and resolves the cruciform DNA.</text>
</comment>
<feature type="binding site" evidence="13">
    <location>
        <position position="69"/>
    </location>
    <ligand>
        <name>Mg(2+)</name>
        <dbReference type="ChEBI" id="CHEBI:18420"/>
        <label>2</label>
    </ligand>
</feature>
<dbReference type="PRINTS" id="PR00696">
    <property type="entry name" value="RSOLVASERUVC"/>
</dbReference>
<name>A0AA86GLQ0_9SPHN</name>
<reference evidence="15 16" key="1">
    <citation type="journal article" date="2016" name="BMC Genomics">
        <title>Genomic analysis of the nitrate-respiring Sphingopyxis granuli (formerly Sphingomonas macrogoltabida) strain TFA.</title>
        <authorList>
            <person name="Garcia-Romero I."/>
            <person name="Perez-Pulido A.J."/>
            <person name="Gonzalez-Flores Y.E."/>
            <person name="Reyes-Ramirez F."/>
            <person name="Santero E."/>
            <person name="Floriano B."/>
        </authorList>
    </citation>
    <scope>NUCLEOTIDE SEQUENCE [LARGE SCALE GENOMIC DNA]</scope>
    <source>
        <strain evidence="15 16">TFA</strain>
    </source>
</reference>
<dbReference type="Gene3D" id="3.30.420.10">
    <property type="entry name" value="Ribonuclease H-like superfamily/Ribonuclease H"/>
    <property type="match status" value="1"/>
</dbReference>
<dbReference type="InterPro" id="IPR012337">
    <property type="entry name" value="RNaseH-like_sf"/>
</dbReference>
<keyword evidence="3 13" id="KW-0540">Nuclease</keyword>
<dbReference type="GO" id="GO:0048476">
    <property type="term" value="C:Holliday junction resolvase complex"/>
    <property type="evidence" value="ECO:0007669"/>
    <property type="project" value="UniProtKB-UniRule"/>
</dbReference>
<comment type="subcellular location">
    <subcellularLocation>
        <location evidence="13">Cytoplasm</location>
    </subcellularLocation>
</comment>
<dbReference type="InterPro" id="IPR002176">
    <property type="entry name" value="X-over_junc_endoDNase_RuvC"/>
</dbReference>
<feature type="binding site" evidence="13">
    <location>
        <position position="141"/>
    </location>
    <ligand>
        <name>Mg(2+)</name>
        <dbReference type="ChEBI" id="CHEBI:18420"/>
        <label>1</label>
    </ligand>
</feature>
<evidence type="ECO:0000256" key="13">
    <source>
        <dbReference type="HAMAP-Rule" id="MF_00034"/>
    </source>
</evidence>
<evidence type="ECO:0000256" key="4">
    <source>
        <dbReference type="ARBA" id="ARBA00022723"/>
    </source>
</evidence>
<dbReference type="GO" id="GO:0009432">
    <property type="term" value="P:SOS response"/>
    <property type="evidence" value="ECO:0007669"/>
    <property type="project" value="UniProtKB-ARBA"/>
</dbReference>
<evidence type="ECO:0000256" key="5">
    <source>
        <dbReference type="ARBA" id="ARBA00022759"/>
    </source>
</evidence>
<dbReference type="NCBIfam" id="TIGR00228">
    <property type="entry name" value="ruvC"/>
    <property type="match status" value="1"/>
</dbReference>
<evidence type="ECO:0000313" key="15">
    <source>
        <dbReference type="EMBL" id="AMG73623.1"/>
    </source>
</evidence>
<evidence type="ECO:0000256" key="7">
    <source>
        <dbReference type="ARBA" id="ARBA00022801"/>
    </source>
</evidence>
<keyword evidence="9 13" id="KW-0238">DNA-binding</keyword>
<comment type="catalytic activity">
    <reaction evidence="12 13">
        <text>Endonucleolytic cleavage at a junction such as a reciprocal single-stranded crossover between two homologous DNA duplexes (Holliday junction).</text>
        <dbReference type="EC" id="3.1.21.10"/>
    </reaction>
</comment>
<feature type="active site" evidence="13">
    <location>
        <position position="141"/>
    </location>
</feature>
<dbReference type="InterPro" id="IPR036397">
    <property type="entry name" value="RNaseH_sf"/>
</dbReference>
<evidence type="ECO:0000256" key="2">
    <source>
        <dbReference type="ARBA" id="ARBA00022490"/>
    </source>
</evidence>
<feature type="active site" evidence="13">
    <location>
        <position position="9"/>
    </location>
</feature>
<dbReference type="FunFam" id="3.30.420.10:FF:000002">
    <property type="entry name" value="Crossover junction endodeoxyribonuclease RuvC"/>
    <property type="match status" value="1"/>
</dbReference>
<dbReference type="GO" id="GO:0005737">
    <property type="term" value="C:cytoplasm"/>
    <property type="evidence" value="ECO:0007669"/>
    <property type="project" value="UniProtKB-SubCell"/>
</dbReference>
<sequence length="159" mass="16324">MSVIILGLDPSLSCTGWGVIRVEGSRISHVANGQVKTDARAALPDRLAHLDTVLAAVIADHAPAQAAVEEVFVNDNPQSTLKLAHARGVALLACARGGLPVAEYAPRLVKKAIVGTGGAAKEQVQAMLRVLLPGAQVAGADAADALAVAICHANHRPRV</sequence>
<keyword evidence="8 13" id="KW-0460">Magnesium</keyword>
<keyword evidence="4 13" id="KW-0479">Metal-binding</keyword>
<evidence type="ECO:0000256" key="8">
    <source>
        <dbReference type="ARBA" id="ARBA00022842"/>
    </source>
</evidence>
<dbReference type="GO" id="GO:0008821">
    <property type="term" value="F:crossover junction DNA endonuclease activity"/>
    <property type="evidence" value="ECO:0007669"/>
    <property type="project" value="UniProtKB-UniRule"/>
</dbReference>
<accession>A0AA86GLQ0</accession>
<dbReference type="PANTHER" id="PTHR30194:SF3">
    <property type="entry name" value="CROSSOVER JUNCTION ENDODEOXYRIBONUCLEASE RUVC"/>
    <property type="match status" value="1"/>
</dbReference>
<dbReference type="Pfam" id="PF02075">
    <property type="entry name" value="RuvC"/>
    <property type="match status" value="1"/>
</dbReference>
<dbReference type="SUPFAM" id="SSF53098">
    <property type="entry name" value="Ribonuclease H-like"/>
    <property type="match status" value="1"/>
</dbReference>
<comment type="similarity">
    <text evidence="1 13">Belongs to the RuvC family.</text>
</comment>
<dbReference type="EMBL" id="CP012199">
    <property type="protein sequence ID" value="AMG73623.1"/>
    <property type="molecule type" value="Genomic_DNA"/>
</dbReference>
<evidence type="ECO:0000256" key="10">
    <source>
        <dbReference type="ARBA" id="ARBA00023172"/>
    </source>
</evidence>
<evidence type="ECO:0000256" key="1">
    <source>
        <dbReference type="ARBA" id="ARBA00009518"/>
    </source>
</evidence>
<evidence type="ECO:0000256" key="12">
    <source>
        <dbReference type="ARBA" id="ARBA00029354"/>
    </source>
</evidence>
<evidence type="ECO:0000256" key="14">
    <source>
        <dbReference type="NCBIfam" id="TIGR00228"/>
    </source>
</evidence>
<dbReference type="AlphaFoldDB" id="A0AA86GLQ0"/>
<gene>
    <name evidence="13 15" type="primary">ruvC</name>
    <name evidence="15" type="ORF">SGRAN_1231</name>
</gene>
<evidence type="ECO:0000256" key="3">
    <source>
        <dbReference type="ARBA" id="ARBA00022722"/>
    </source>
</evidence>
<dbReference type="EC" id="3.1.21.10" evidence="13 14"/>
<keyword evidence="10 13" id="KW-0233">DNA recombination</keyword>
<feature type="binding site" evidence="13">
    <location>
        <position position="9"/>
    </location>
    <ligand>
        <name>Mg(2+)</name>
        <dbReference type="ChEBI" id="CHEBI:18420"/>
        <label>1</label>
    </ligand>
</feature>
<keyword evidence="5 13" id="KW-0255">Endonuclease</keyword>
<evidence type="ECO:0000256" key="6">
    <source>
        <dbReference type="ARBA" id="ARBA00022763"/>
    </source>
</evidence>
<dbReference type="PANTHER" id="PTHR30194">
    <property type="entry name" value="CROSSOVER JUNCTION ENDODEOXYRIBONUCLEASE RUVC"/>
    <property type="match status" value="1"/>
</dbReference>
<feature type="active site" evidence="13">
    <location>
        <position position="69"/>
    </location>
</feature>